<dbReference type="PROSITE" id="PS01087">
    <property type="entry name" value="RADICAL_ACTIVATING"/>
    <property type="match status" value="1"/>
</dbReference>
<dbReference type="CDD" id="cd01335">
    <property type="entry name" value="Radical_SAM"/>
    <property type="match status" value="1"/>
</dbReference>
<evidence type="ECO:0000256" key="10">
    <source>
        <dbReference type="RuleBase" id="RU362053"/>
    </source>
</evidence>
<comment type="subcellular location">
    <subcellularLocation>
        <location evidence="10">Cytoplasm</location>
    </subcellularLocation>
</comment>
<dbReference type="InterPro" id="IPR007197">
    <property type="entry name" value="rSAM"/>
</dbReference>
<comment type="cofactor">
    <cofactor evidence="10">
        <name>[4Fe-4S] cluster</name>
        <dbReference type="ChEBI" id="CHEBI:49883"/>
    </cofactor>
    <text evidence="10">Binds 1 [4Fe-4S] cluster. The cluster is coordinated with 3 cysteines and an exchangeable S-adenosyl-L-methionine.</text>
</comment>
<comment type="function">
    <text evidence="1 10">Activation of pyruvate formate-lyase under anaerobic conditions by generation of an organic free radical, using S-adenosylmethionine and reduced flavodoxin as cosubstrates to produce 5'-deoxy-adenosine.</text>
</comment>
<dbReference type="NCBIfam" id="TIGR02494">
    <property type="entry name" value="PFLE_PFLC"/>
    <property type="match status" value="1"/>
</dbReference>
<dbReference type="InterPro" id="IPR012838">
    <property type="entry name" value="PFL1_activating"/>
</dbReference>
<keyword evidence="9 10" id="KW-0411">Iron-sulfur</keyword>
<dbReference type="GO" id="GO:0016829">
    <property type="term" value="F:lyase activity"/>
    <property type="evidence" value="ECO:0007669"/>
    <property type="project" value="UniProtKB-KW"/>
</dbReference>
<evidence type="ECO:0000256" key="4">
    <source>
        <dbReference type="ARBA" id="ARBA00022485"/>
    </source>
</evidence>
<dbReference type="EMBL" id="CP061336">
    <property type="protein sequence ID" value="QNU68007.1"/>
    <property type="molecule type" value="Genomic_DNA"/>
</dbReference>
<dbReference type="InterPro" id="IPR058240">
    <property type="entry name" value="rSAM_sf"/>
</dbReference>
<dbReference type="SFLD" id="SFLDS00029">
    <property type="entry name" value="Radical_SAM"/>
    <property type="match status" value="1"/>
</dbReference>
<keyword evidence="12" id="KW-0670">Pyruvate</keyword>
<evidence type="ECO:0000256" key="3">
    <source>
        <dbReference type="ARBA" id="ARBA00021356"/>
    </source>
</evidence>
<gene>
    <name evidence="12" type="primary">pflA</name>
    <name evidence="12" type="ORF">EHE19_006070</name>
</gene>
<sequence>METKGKVHSFETFGTVDGPGIRFVVFMKGCPLKCKYCHNRDTWSAEGAQLYTAEEVMTEVRKYRNFIDSSKGGITVSGGEALIQPQFILELFKKCKEEGIHTAVDTSGYVNVEDVKEVMEYTDLVLLDLKHADELKHRDLTGVDNEKIKRFTEYLCDINKPVWIRYVLVPGYTDDEEDLLAAHDYLKNFKNIEKIEVLPYHSMGKVKWENLNAEYPLEGVREPTADEVERAQRILRGGE</sequence>
<proteinExistence type="inferred from homology"/>
<dbReference type="Gene3D" id="3.20.20.70">
    <property type="entry name" value="Aldolase class I"/>
    <property type="match status" value="1"/>
</dbReference>
<comment type="similarity">
    <text evidence="2 10">Belongs to the organic radical-activating enzymes family.</text>
</comment>
<evidence type="ECO:0000256" key="5">
    <source>
        <dbReference type="ARBA" id="ARBA00022691"/>
    </source>
</evidence>
<evidence type="ECO:0000256" key="1">
    <source>
        <dbReference type="ARBA" id="ARBA00003141"/>
    </source>
</evidence>
<evidence type="ECO:0000256" key="2">
    <source>
        <dbReference type="ARBA" id="ARBA00009777"/>
    </source>
</evidence>
<dbReference type="SMART" id="SM00729">
    <property type="entry name" value="Elp3"/>
    <property type="match status" value="1"/>
</dbReference>
<keyword evidence="8 10" id="KW-0408">Iron</keyword>
<dbReference type="Proteomes" id="UP000306409">
    <property type="component" value="Chromosome"/>
</dbReference>
<dbReference type="Pfam" id="PF04055">
    <property type="entry name" value="Radical_SAM"/>
    <property type="match status" value="1"/>
</dbReference>
<dbReference type="PANTHER" id="PTHR30352">
    <property type="entry name" value="PYRUVATE FORMATE-LYASE-ACTIVATING ENZYME"/>
    <property type="match status" value="1"/>
</dbReference>
<evidence type="ECO:0000259" key="11">
    <source>
        <dbReference type="PROSITE" id="PS51918"/>
    </source>
</evidence>
<dbReference type="InterPro" id="IPR006638">
    <property type="entry name" value="Elp3/MiaA/NifB-like_rSAM"/>
</dbReference>
<evidence type="ECO:0000256" key="7">
    <source>
        <dbReference type="ARBA" id="ARBA00023002"/>
    </source>
</evidence>
<dbReference type="GO" id="GO:0046872">
    <property type="term" value="F:metal ion binding"/>
    <property type="evidence" value="ECO:0007669"/>
    <property type="project" value="UniProtKB-UniRule"/>
</dbReference>
<dbReference type="PROSITE" id="PS51918">
    <property type="entry name" value="RADICAL_SAM"/>
    <property type="match status" value="1"/>
</dbReference>
<evidence type="ECO:0000256" key="8">
    <source>
        <dbReference type="ARBA" id="ARBA00023004"/>
    </source>
</evidence>
<dbReference type="SUPFAM" id="SSF102114">
    <property type="entry name" value="Radical SAM enzymes"/>
    <property type="match status" value="1"/>
</dbReference>
<keyword evidence="7 10" id="KW-0560">Oxidoreductase</keyword>
<comment type="catalytic activity">
    <reaction evidence="10">
        <text>glycyl-[formate C-acetyltransferase] + reduced [flavodoxin] + S-adenosyl-L-methionine = glycin-2-yl radical-[formate C-acetyltransferase] + semiquinone [flavodoxin] + 5'-deoxyadenosine + L-methionine + H(+)</text>
        <dbReference type="Rhea" id="RHEA:19225"/>
        <dbReference type="Rhea" id="RHEA-COMP:10622"/>
        <dbReference type="Rhea" id="RHEA-COMP:12190"/>
        <dbReference type="Rhea" id="RHEA-COMP:12191"/>
        <dbReference type="Rhea" id="RHEA-COMP:14480"/>
        <dbReference type="ChEBI" id="CHEBI:15378"/>
        <dbReference type="ChEBI" id="CHEBI:17319"/>
        <dbReference type="ChEBI" id="CHEBI:29947"/>
        <dbReference type="ChEBI" id="CHEBI:32722"/>
        <dbReference type="ChEBI" id="CHEBI:57618"/>
        <dbReference type="ChEBI" id="CHEBI:57844"/>
        <dbReference type="ChEBI" id="CHEBI:59789"/>
        <dbReference type="ChEBI" id="CHEBI:140311"/>
        <dbReference type="EC" id="1.97.1.4"/>
    </reaction>
</comment>
<dbReference type="KEGG" id="rher:EHE19_006070"/>
<evidence type="ECO:0000256" key="6">
    <source>
        <dbReference type="ARBA" id="ARBA00022723"/>
    </source>
</evidence>
<keyword evidence="12" id="KW-0456">Lyase</keyword>
<keyword evidence="5 10" id="KW-0949">S-adenosyl-L-methionine</keyword>
<feature type="domain" description="Radical SAM core" evidence="11">
    <location>
        <begin position="16"/>
        <end position="239"/>
    </location>
</feature>
<dbReference type="OrthoDB" id="9782387at2"/>
<keyword evidence="10" id="KW-0963">Cytoplasm</keyword>
<dbReference type="AlphaFoldDB" id="A0A4U7JC74"/>
<keyword evidence="4 10" id="KW-0004">4Fe-4S</keyword>
<keyword evidence="13" id="KW-1185">Reference proteome</keyword>
<organism evidence="12 13">
    <name type="scientific">Ruminiclostridium herbifermentans</name>
    <dbReference type="NCBI Taxonomy" id="2488810"/>
    <lineage>
        <taxon>Bacteria</taxon>
        <taxon>Bacillati</taxon>
        <taxon>Bacillota</taxon>
        <taxon>Clostridia</taxon>
        <taxon>Eubacteriales</taxon>
        <taxon>Oscillospiraceae</taxon>
        <taxon>Ruminiclostridium</taxon>
    </lineage>
</organism>
<evidence type="ECO:0000313" key="12">
    <source>
        <dbReference type="EMBL" id="QNU68007.1"/>
    </source>
</evidence>
<dbReference type="EC" id="1.97.1.4" evidence="10"/>
<dbReference type="GO" id="GO:0005737">
    <property type="term" value="C:cytoplasm"/>
    <property type="evidence" value="ECO:0007669"/>
    <property type="project" value="UniProtKB-SubCell"/>
</dbReference>
<protein>
    <recommendedName>
        <fullName evidence="3 10">Pyruvate formate-lyase-activating enzyme</fullName>
        <ecNumber evidence="10">1.97.1.4</ecNumber>
    </recommendedName>
</protein>
<dbReference type="GO" id="GO:0051539">
    <property type="term" value="F:4 iron, 4 sulfur cluster binding"/>
    <property type="evidence" value="ECO:0007669"/>
    <property type="project" value="UniProtKB-UniRule"/>
</dbReference>
<dbReference type="InterPro" id="IPR001989">
    <property type="entry name" value="Radical_activat_CS"/>
</dbReference>
<evidence type="ECO:0000256" key="9">
    <source>
        <dbReference type="ARBA" id="ARBA00023014"/>
    </source>
</evidence>
<dbReference type="RefSeq" id="WP_137698264.1">
    <property type="nucleotide sequence ID" value="NZ_CP061336.1"/>
</dbReference>
<dbReference type="GO" id="GO:0043365">
    <property type="term" value="F:[formate-C-acetyltransferase]-activating enzyme activity"/>
    <property type="evidence" value="ECO:0007669"/>
    <property type="project" value="UniProtKB-UniRule"/>
</dbReference>
<accession>A0A4U7JC74</accession>
<dbReference type="InterPro" id="IPR034457">
    <property type="entry name" value="Organic_radical-activating"/>
</dbReference>
<dbReference type="NCBIfam" id="TIGR02493">
    <property type="entry name" value="PFLA"/>
    <property type="match status" value="1"/>
</dbReference>
<dbReference type="InterPro" id="IPR013785">
    <property type="entry name" value="Aldolase_TIM"/>
</dbReference>
<dbReference type="SFLD" id="SFLDG01066">
    <property type="entry name" value="organic_radical-activating_enz"/>
    <property type="match status" value="1"/>
</dbReference>
<name>A0A4U7JC74_9FIRM</name>
<evidence type="ECO:0000313" key="13">
    <source>
        <dbReference type="Proteomes" id="UP000306409"/>
    </source>
</evidence>
<keyword evidence="6 10" id="KW-0479">Metal-binding</keyword>
<dbReference type="PANTHER" id="PTHR30352:SF5">
    <property type="entry name" value="PYRUVATE FORMATE-LYASE 1-ACTIVATING ENZYME"/>
    <property type="match status" value="1"/>
</dbReference>
<reference evidence="12 13" key="1">
    <citation type="submission" date="2020-09" db="EMBL/GenBank/DDBJ databases">
        <title>Characterization and genome sequencing of Ruminiclostridium sp. nov. MA18.</title>
        <authorList>
            <person name="Rettenmaier R."/>
            <person name="Kowollik M.-L."/>
            <person name="Liebl W."/>
            <person name="Zverlov V."/>
        </authorList>
    </citation>
    <scope>NUCLEOTIDE SEQUENCE [LARGE SCALE GENOMIC DNA]</scope>
    <source>
        <strain evidence="12 13">MA18</strain>
    </source>
</reference>